<reference evidence="2" key="1">
    <citation type="journal article" date="2021" name="Nat. Commun.">
        <title>Genetic determinants of endophytism in the Arabidopsis root mycobiome.</title>
        <authorList>
            <person name="Mesny F."/>
            <person name="Miyauchi S."/>
            <person name="Thiergart T."/>
            <person name="Pickel B."/>
            <person name="Atanasova L."/>
            <person name="Karlsson M."/>
            <person name="Huettel B."/>
            <person name="Barry K.W."/>
            <person name="Haridas S."/>
            <person name="Chen C."/>
            <person name="Bauer D."/>
            <person name="Andreopoulos W."/>
            <person name="Pangilinan J."/>
            <person name="LaButti K."/>
            <person name="Riley R."/>
            <person name="Lipzen A."/>
            <person name="Clum A."/>
            <person name="Drula E."/>
            <person name="Henrissat B."/>
            <person name="Kohler A."/>
            <person name="Grigoriev I.V."/>
            <person name="Martin F.M."/>
            <person name="Hacquard S."/>
        </authorList>
    </citation>
    <scope>NUCLEOTIDE SEQUENCE</scope>
    <source>
        <strain evidence="2">MPI-CAGE-CH-0235</strain>
    </source>
</reference>
<proteinExistence type="predicted"/>
<evidence type="ECO:0000313" key="2">
    <source>
        <dbReference type="EMBL" id="KAH7305456.1"/>
    </source>
</evidence>
<feature type="domain" description="Protein kinase" evidence="1">
    <location>
        <begin position="13"/>
        <end position="222"/>
    </location>
</feature>
<sequence>MNDEITNINPSDVNFLEELKEGKSASIFKVILRGRDSVMKVYHRRNRRPWENPEREHDVFNREVTSYRRLKQHGLCARRVVPDFYGAVTQMQLADWHQMLHSFKEDEVPPCAIFIEYIPDLHMIDLTNFSEARLAKFLQILDEIHNLRILHDDTYPRNMLVARGNEGQEDRVIWIDFDCAWTNLPDDERHRQWFEDEKELVQYFAKALVGFEHHFLNISNAL</sequence>
<dbReference type="Proteomes" id="UP000813444">
    <property type="component" value="Unassembled WGS sequence"/>
</dbReference>
<evidence type="ECO:0000259" key="1">
    <source>
        <dbReference type="PROSITE" id="PS50011"/>
    </source>
</evidence>
<keyword evidence="3" id="KW-1185">Reference proteome</keyword>
<comment type="caution">
    <text evidence="2">The sequence shown here is derived from an EMBL/GenBank/DDBJ whole genome shotgun (WGS) entry which is preliminary data.</text>
</comment>
<protein>
    <recommendedName>
        <fullName evidence="1">Protein kinase domain-containing protein</fullName>
    </recommendedName>
</protein>
<name>A0A8K0SG53_9HYPO</name>
<accession>A0A8K0SG53</accession>
<gene>
    <name evidence="2" type="ORF">B0I35DRAFT_516291</name>
</gene>
<dbReference type="GO" id="GO:0004672">
    <property type="term" value="F:protein kinase activity"/>
    <property type="evidence" value="ECO:0007669"/>
    <property type="project" value="InterPro"/>
</dbReference>
<evidence type="ECO:0000313" key="3">
    <source>
        <dbReference type="Proteomes" id="UP000813444"/>
    </source>
</evidence>
<dbReference type="PROSITE" id="PS50011">
    <property type="entry name" value="PROTEIN_KINASE_DOM"/>
    <property type="match status" value="1"/>
</dbReference>
<dbReference type="AlphaFoldDB" id="A0A8K0SG53"/>
<dbReference type="InterPro" id="IPR000719">
    <property type="entry name" value="Prot_kinase_dom"/>
</dbReference>
<dbReference type="OrthoDB" id="4185642at2759"/>
<dbReference type="SUPFAM" id="SSF56112">
    <property type="entry name" value="Protein kinase-like (PK-like)"/>
    <property type="match status" value="1"/>
</dbReference>
<organism evidence="2 3">
    <name type="scientific">Stachybotrys elegans</name>
    <dbReference type="NCBI Taxonomy" id="80388"/>
    <lineage>
        <taxon>Eukaryota</taxon>
        <taxon>Fungi</taxon>
        <taxon>Dikarya</taxon>
        <taxon>Ascomycota</taxon>
        <taxon>Pezizomycotina</taxon>
        <taxon>Sordariomycetes</taxon>
        <taxon>Hypocreomycetidae</taxon>
        <taxon>Hypocreales</taxon>
        <taxon>Stachybotryaceae</taxon>
        <taxon>Stachybotrys</taxon>
    </lineage>
</organism>
<dbReference type="GO" id="GO:0005524">
    <property type="term" value="F:ATP binding"/>
    <property type="evidence" value="ECO:0007669"/>
    <property type="project" value="InterPro"/>
</dbReference>
<dbReference type="EMBL" id="JAGPNK010000018">
    <property type="protein sequence ID" value="KAH7305456.1"/>
    <property type="molecule type" value="Genomic_DNA"/>
</dbReference>
<dbReference type="InterPro" id="IPR011009">
    <property type="entry name" value="Kinase-like_dom_sf"/>
</dbReference>
<dbReference type="Gene3D" id="1.10.510.10">
    <property type="entry name" value="Transferase(Phosphotransferase) domain 1"/>
    <property type="match status" value="1"/>
</dbReference>